<protein>
    <recommendedName>
        <fullName evidence="4">Prepilin-type N-terminal cleavage/methylation domain-containing protein</fullName>
    </recommendedName>
</protein>
<dbReference type="InterPro" id="IPR012902">
    <property type="entry name" value="N_methyl_site"/>
</dbReference>
<evidence type="ECO:0000313" key="3">
    <source>
        <dbReference type="Proteomes" id="UP001500657"/>
    </source>
</evidence>
<reference evidence="2 3" key="1">
    <citation type="journal article" date="2019" name="Int. J. Syst. Evol. Microbiol.">
        <title>The Global Catalogue of Microorganisms (GCM) 10K type strain sequencing project: providing services to taxonomists for standard genome sequencing and annotation.</title>
        <authorList>
            <consortium name="The Broad Institute Genomics Platform"/>
            <consortium name="The Broad Institute Genome Sequencing Center for Infectious Disease"/>
            <person name="Wu L."/>
            <person name="Ma J."/>
        </authorList>
    </citation>
    <scope>NUCLEOTIDE SEQUENCE [LARGE SCALE GENOMIC DNA]</scope>
    <source>
        <strain evidence="2 3">JCM 16242</strain>
    </source>
</reference>
<evidence type="ECO:0000256" key="1">
    <source>
        <dbReference type="SAM" id="Phobius"/>
    </source>
</evidence>
<keyword evidence="1" id="KW-0472">Membrane</keyword>
<name>A0ABN0UMV5_9GAMM</name>
<keyword evidence="3" id="KW-1185">Reference proteome</keyword>
<dbReference type="PROSITE" id="PS00409">
    <property type="entry name" value="PROKAR_NTER_METHYL"/>
    <property type="match status" value="1"/>
</dbReference>
<evidence type="ECO:0000313" key="2">
    <source>
        <dbReference type="EMBL" id="GAA0255899.1"/>
    </source>
</evidence>
<proteinExistence type="predicted"/>
<gene>
    <name evidence="2" type="ORF">GCM10009126_21330</name>
</gene>
<organism evidence="2 3">
    <name type="scientific">Rhodanobacter caeni</name>
    <dbReference type="NCBI Taxonomy" id="657654"/>
    <lineage>
        <taxon>Bacteria</taxon>
        <taxon>Pseudomonadati</taxon>
        <taxon>Pseudomonadota</taxon>
        <taxon>Gammaproteobacteria</taxon>
        <taxon>Lysobacterales</taxon>
        <taxon>Rhodanobacteraceae</taxon>
        <taxon>Rhodanobacter</taxon>
    </lineage>
</organism>
<keyword evidence="1" id="KW-1133">Transmembrane helix</keyword>
<dbReference type="Proteomes" id="UP001500657">
    <property type="component" value="Unassembled WGS sequence"/>
</dbReference>
<evidence type="ECO:0008006" key="4">
    <source>
        <dbReference type="Google" id="ProtNLM"/>
    </source>
</evidence>
<keyword evidence="1" id="KW-0812">Transmembrane</keyword>
<accession>A0ABN0UMV5</accession>
<dbReference type="NCBIfam" id="TIGR02532">
    <property type="entry name" value="IV_pilin_GFxxxE"/>
    <property type="match status" value="1"/>
</dbReference>
<comment type="caution">
    <text evidence="2">The sequence shown here is derived from an EMBL/GenBank/DDBJ whole genome shotgun (WGS) entry which is preliminary data.</text>
</comment>
<dbReference type="EMBL" id="BAAAFO010000003">
    <property type="protein sequence ID" value="GAA0255899.1"/>
    <property type="molecule type" value="Genomic_DNA"/>
</dbReference>
<feature type="transmembrane region" description="Helical" evidence="1">
    <location>
        <begin position="61"/>
        <end position="83"/>
    </location>
</feature>
<dbReference type="Pfam" id="PF07963">
    <property type="entry name" value="N_methyl"/>
    <property type="match status" value="1"/>
</dbReference>
<sequence length="194" mass="20853">MRAGNPTRGLPYGRGEWGIGNRKGRQAPAFRSSHSPFPIPHSRLSNHSRFPIPDSPRASRAAGFTLLEVLAAIALLGIAFAVLMQVAGGAIGLTGQAADASQAAMWARSKLDSAYVVEPLQPGRSSGRFNRKFQWQLNVTPWHAEGATDPTSLQLYQLDLQVSWGAAAHPHTANFRTLRLLATRPGADPMAPTP</sequence>